<dbReference type="InterPro" id="IPR040442">
    <property type="entry name" value="Pyrv_kinase-like_dom_sf"/>
</dbReference>
<feature type="repeat" description="PPR" evidence="8">
    <location>
        <begin position="468"/>
        <end position="498"/>
    </location>
</feature>
<feature type="repeat" description="PPR" evidence="8">
    <location>
        <begin position="543"/>
        <end position="577"/>
    </location>
</feature>
<dbReference type="FunFam" id="1.25.40.10:FF:000294">
    <property type="entry name" value="Pentatricopeptide repeat-containing protein At1g09900"/>
    <property type="match status" value="1"/>
</dbReference>
<evidence type="ECO:0000256" key="1">
    <source>
        <dbReference type="ARBA" id="ARBA00005033"/>
    </source>
</evidence>
<dbReference type="GO" id="GO:0015940">
    <property type="term" value="P:pantothenate biosynthetic process"/>
    <property type="evidence" value="ECO:0007669"/>
    <property type="project" value="UniProtKB-UniPathway"/>
</dbReference>
<dbReference type="NCBIfam" id="TIGR00756">
    <property type="entry name" value="PPR"/>
    <property type="match status" value="12"/>
</dbReference>
<dbReference type="OrthoDB" id="185373at2759"/>
<feature type="repeat" description="PPR" evidence="8">
    <location>
        <begin position="433"/>
        <end position="467"/>
    </location>
</feature>
<dbReference type="Gene3D" id="3.20.20.60">
    <property type="entry name" value="Phosphoenolpyruvate-binding domains"/>
    <property type="match status" value="1"/>
</dbReference>
<feature type="repeat" description="PPR" evidence="8">
    <location>
        <begin position="789"/>
        <end position="823"/>
    </location>
</feature>
<name>A0A7J0FFI4_9ERIC</name>
<dbReference type="SUPFAM" id="SSF81901">
    <property type="entry name" value="HCP-like"/>
    <property type="match status" value="1"/>
</dbReference>
<reference evidence="11 12" key="1">
    <citation type="submission" date="2019-07" db="EMBL/GenBank/DDBJ databases">
        <title>De Novo Assembly of kiwifruit Actinidia rufa.</title>
        <authorList>
            <person name="Sugita-Konishi S."/>
            <person name="Sato K."/>
            <person name="Mori E."/>
            <person name="Abe Y."/>
            <person name="Kisaki G."/>
            <person name="Hamano K."/>
            <person name="Suezawa K."/>
            <person name="Otani M."/>
            <person name="Fukuda T."/>
            <person name="Manabe T."/>
            <person name="Gomi K."/>
            <person name="Tabuchi M."/>
            <person name="Akimitsu K."/>
            <person name="Kataoka I."/>
        </authorList>
    </citation>
    <scope>NUCLEOTIDE SEQUENCE [LARGE SCALE GENOMIC DNA]</scope>
    <source>
        <strain evidence="12">cv. Fuchu</strain>
    </source>
</reference>
<feature type="repeat" description="PPR" evidence="8">
    <location>
        <begin position="648"/>
        <end position="682"/>
    </location>
</feature>
<proteinExistence type="inferred from homology"/>
<dbReference type="InterPro" id="IPR011990">
    <property type="entry name" value="TPR-like_helical_dom_sf"/>
</dbReference>
<feature type="repeat" description="PPR" evidence="8">
    <location>
        <begin position="509"/>
        <end position="539"/>
    </location>
</feature>
<evidence type="ECO:0000256" key="6">
    <source>
        <dbReference type="ARBA" id="ARBA00022737"/>
    </source>
</evidence>
<dbReference type="PANTHER" id="PTHR47941">
    <property type="entry name" value="PENTATRICOPEPTIDE REPEAT-CONTAINING PROTEIN 3, MITOCHONDRIAL"/>
    <property type="match status" value="1"/>
</dbReference>
<evidence type="ECO:0000313" key="11">
    <source>
        <dbReference type="EMBL" id="GFY97373.1"/>
    </source>
</evidence>
<dbReference type="GO" id="GO:0003864">
    <property type="term" value="F:3-methyl-2-oxobutanoate hydroxymethyltransferase activity"/>
    <property type="evidence" value="ECO:0007669"/>
    <property type="project" value="UniProtKB-EC"/>
</dbReference>
<dbReference type="InterPro" id="IPR003700">
    <property type="entry name" value="Pantoate_hydroxy_MeTrfase"/>
</dbReference>
<comment type="catalytic activity">
    <reaction evidence="7">
        <text>(6R)-5,10-methylene-5,6,7,8-tetrahydrofolate + 3-methyl-2-oxobutanoate + H2O = 2-dehydropantoate + (6S)-5,6,7,8-tetrahydrofolate</text>
        <dbReference type="Rhea" id="RHEA:11824"/>
        <dbReference type="ChEBI" id="CHEBI:11561"/>
        <dbReference type="ChEBI" id="CHEBI:11851"/>
        <dbReference type="ChEBI" id="CHEBI:15377"/>
        <dbReference type="ChEBI" id="CHEBI:15636"/>
        <dbReference type="ChEBI" id="CHEBI:57453"/>
        <dbReference type="EC" id="2.1.2.11"/>
    </reaction>
</comment>
<keyword evidence="10" id="KW-1133">Transmembrane helix</keyword>
<feature type="repeat" description="PPR" evidence="8">
    <location>
        <begin position="613"/>
        <end position="647"/>
    </location>
</feature>
<dbReference type="Pfam" id="PF01535">
    <property type="entry name" value="PPR"/>
    <property type="match status" value="2"/>
</dbReference>
<dbReference type="Gene3D" id="1.25.40.10">
    <property type="entry name" value="Tetratricopeptide repeat domain"/>
    <property type="match status" value="6"/>
</dbReference>
<dbReference type="EC" id="2.1.2.11" evidence="4"/>
<keyword evidence="11" id="KW-0670">Pyruvate</keyword>
<organism evidence="11 12">
    <name type="scientific">Actinidia rufa</name>
    <dbReference type="NCBI Taxonomy" id="165716"/>
    <lineage>
        <taxon>Eukaryota</taxon>
        <taxon>Viridiplantae</taxon>
        <taxon>Streptophyta</taxon>
        <taxon>Embryophyta</taxon>
        <taxon>Tracheophyta</taxon>
        <taxon>Spermatophyta</taxon>
        <taxon>Magnoliopsida</taxon>
        <taxon>eudicotyledons</taxon>
        <taxon>Gunneridae</taxon>
        <taxon>Pentapetalae</taxon>
        <taxon>asterids</taxon>
        <taxon>Ericales</taxon>
        <taxon>Actinidiaceae</taxon>
        <taxon>Actinidia</taxon>
    </lineage>
</organism>
<dbReference type="Proteomes" id="UP000585474">
    <property type="component" value="Unassembled WGS sequence"/>
</dbReference>
<comment type="pathway">
    <text evidence="1">Cofactor biosynthesis; (R)-pantothenate biosynthesis; (R)-pantoate from 3-methyl-2-oxobutanoate: step 1/2.</text>
</comment>
<dbReference type="AlphaFoldDB" id="A0A7J0FFI4"/>
<keyword evidence="12" id="KW-1185">Reference proteome</keyword>
<feature type="repeat" description="PPR" evidence="8">
    <location>
        <begin position="824"/>
        <end position="858"/>
    </location>
</feature>
<comment type="similarity">
    <text evidence="2">Belongs to the PPR family. P subfamily.</text>
</comment>
<evidence type="ECO:0000256" key="3">
    <source>
        <dbReference type="ARBA" id="ARBA00008676"/>
    </source>
</evidence>
<protein>
    <recommendedName>
        <fullName evidence="4">3-methyl-2-oxobutanoate hydroxymethyltransferase</fullName>
        <ecNumber evidence="4">2.1.2.11</ecNumber>
    </recommendedName>
</protein>
<evidence type="ECO:0000256" key="2">
    <source>
        <dbReference type="ARBA" id="ARBA00007626"/>
    </source>
</evidence>
<dbReference type="UniPathway" id="UPA00028">
    <property type="reaction ID" value="UER00003"/>
</dbReference>
<keyword evidence="6" id="KW-0677">Repeat</keyword>
<sequence>MIGEVAVFSYVQAVDTAVWVLKEGGKDAIKLEGGSPSRITSAKAIVEAGIAVMGHVGLTRQAISVLGGLGLKARMLLVLSRLRWLCKKLGVFLLFSNVCLYLWLLLQHLLFKSPPSVLELGLFVVASPLRRAMSNIVRVLKHTTHHPSLLRYLSADATLSPTPPEPTPRPPTPPNNPTLTTQIVTILQSNDNDWVNNDELRRLLFSDDSLSPPPSLYKITRDLGTTAKALKFFDYVRSHSPSPPDPPSLSSAFEAIFEIASREQPNSPANLFELFTDFKEHNIALTPSSATHLIRCFGRAGMVDKSLLVYKEIDPDSRNTHVRNVLLDFLLRGGLVDDAFQVLDEMLVTETVSPPNENTMDIVMAALLWRDRSGRRVSEEEIVELVSKFGIHGVFPSPVRLTQLITKLCRSGKSSSLAWNLLHNVIDSGGDVQAPSCNALLTGLGRHQQFQKMNQLLAEMKEKGIRPDVITFGIIVNHLCKFRRVDEALEVFEKMSGGSENDGFSVTPDTILYNTVIDGLCKVGRQEKGLALMEQMRLQCAPNTVTYNCLIDGFCKASEIERASELFDQMNKEGVSPNVITLNTLVDGMCKHGRISSAMEFFYEMQGKGLKGNAVTYTALISAFCNANNIEKAMQLFNEMSKEECSPDAIVYYTLIAGLTQAGRLNDASFVVSEMKKAGFCLDVPSYNILIGGFCRKNKLDKAYEMLAEMERAGMKPDGVTYNTLISYFSKSGDFTTAHRVMRKMISEGLVPTVVTYGALIHAYCLVGNLDEAMRIYRDMSSSSRVPPNTVIYNILIDALCKNGKVEIALSLMDDMKDKGVRPNTTTFNAMLKGLQEINSLEKALELMNQMTEQACNPDYVTMEILTGWLSSAGETEKLRSFVQGYEVSASTA</sequence>
<evidence type="ECO:0000256" key="5">
    <source>
        <dbReference type="ARBA" id="ARBA00022679"/>
    </source>
</evidence>
<feature type="repeat" description="PPR" evidence="8">
    <location>
        <begin position="753"/>
        <end position="787"/>
    </location>
</feature>
<evidence type="ECO:0000256" key="7">
    <source>
        <dbReference type="ARBA" id="ARBA00049172"/>
    </source>
</evidence>
<dbReference type="Pfam" id="PF12854">
    <property type="entry name" value="PPR_1"/>
    <property type="match status" value="2"/>
</dbReference>
<evidence type="ECO:0000256" key="9">
    <source>
        <dbReference type="SAM" id="MobiDB-lite"/>
    </source>
</evidence>
<comment type="similarity">
    <text evidence="3">Belongs to the PanB family.</text>
</comment>
<dbReference type="PROSITE" id="PS51375">
    <property type="entry name" value="PPR"/>
    <property type="match status" value="12"/>
</dbReference>
<evidence type="ECO:0000313" key="12">
    <source>
        <dbReference type="Proteomes" id="UP000585474"/>
    </source>
</evidence>
<evidence type="ECO:0000256" key="10">
    <source>
        <dbReference type="SAM" id="Phobius"/>
    </source>
</evidence>
<dbReference type="SUPFAM" id="SSF51621">
    <property type="entry name" value="Phosphoenolpyruvate/pyruvate domain"/>
    <property type="match status" value="1"/>
</dbReference>
<comment type="caution">
    <text evidence="11">The sequence shown here is derived from an EMBL/GenBank/DDBJ whole genome shotgun (WGS) entry which is preliminary data.</text>
</comment>
<evidence type="ECO:0000256" key="8">
    <source>
        <dbReference type="PROSITE-ProRule" id="PRU00708"/>
    </source>
</evidence>
<feature type="transmembrane region" description="Helical" evidence="10">
    <location>
        <begin position="89"/>
        <end position="106"/>
    </location>
</feature>
<feature type="repeat" description="PPR" evidence="8">
    <location>
        <begin position="718"/>
        <end position="752"/>
    </location>
</feature>
<gene>
    <name evidence="11" type="ORF">Acr_11g0016790</name>
</gene>
<accession>A0A7J0FFI4</accession>
<dbReference type="EMBL" id="BJWL01000011">
    <property type="protein sequence ID" value="GFY97373.1"/>
    <property type="molecule type" value="Genomic_DNA"/>
</dbReference>
<dbReference type="InterPro" id="IPR002885">
    <property type="entry name" value="PPR_rpt"/>
</dbReference>
<feature type="compositionally biased region" description="Pro residues" evidence="9">
    <location>
        <begin position="161"/>
        <end position="176"/>
    </location>
</feature>
<feature type="region of interest" description="Disordered" evidence="9">
    <location>
        <begin position="160"/>
        <end position="179"/>
    </location>
</feature>
<feature type="repeat" description="PPR" evidence="8">
    <location>
        <begin position="578"/>
        <end position="612"/>
    </location>
</feature>
<keyword evidence="10" id="KW-0472">Membrane</keyword>
<dbReference type="Pfam" id="PF02548">
    <property type="entry name" value="Pantoate_transf"/>
    <property type="match status" value="1"/>
</dbReference>
<keyword evidence="10" id="KW-0812">Transmembrane</keyword>
<evidence type="ECO:0000256" key="4">
    <source>
        <dbReference type="ARBA" id="ARBA00012618"/>
    </source>
</evidence>
<keyword evidence="5" id="KW-0808">Transferase</keyword>
<feature type="repeat" description="PPR" evidence="8">
    <location>
        <begin position="683"/>
        <end position="717"/>
    </location>
</feature>
<dbReference type="InterPro" id="IPR015813">
    <property type="entry name" value="Pyrv/PenolPyrv_kinase-like_dom"/>
</dbReference>
<dbReference type="Pfam" id="PF13041">
    <property type="entry name" value="PPR_2"/>
    <property type="match status" value="5"/>
</dbReference>